<dbReference type="RefSeq" id="WP_001053377.1">
    <property type="nucleotide sequence ID" value="NZ_CP043888.1"/>
</dbReference>
<proteinExistence type="predicted"/>
<organism evidence="1 2">
    <name type="scientific">Leptospira interrogans serovar Canicola</name>
    <dbReference type="NCBI Taxonomy" id="211880"/>
    <lineage>
        <taxon>Bacteria</taxon>
        <taxon>Pseudomonadati</taxon>
        <taxon>Spirochaetota</taxon>
        <taxon>Spirochaetia</taxon>
        <taxon>Leptospirales</taxon>
        <taxon>Leptospiraceae</taxon>
        <taxon>Leptospira</taxon>
    </lineage>
</organism>
<sequence>MNLQTTIYKLSIIALLVLSLNFCNRYTIKGPLLNDKASFQSCDVIKKYYINEVAINDLIYSENLKELLANEIKSSINRILHPCFKTENKIEKATIPVKLSVDSFHIQETERYLFYLYIFMPPLDYFLRNSLEYLYIVNISVSYTSPESKKVISKNFKFRETRLAGVFDLNKPDGDNVFAVIRLNMTNFILNSIMESL</sequence>
<dbReference type="AlphaFoldDB" id="A0AAP9WHB2"/>
<dbReference type="Proteomes" id="UP000663124">
    <property type="component" value="Plasmid p4"/>
</dbReference>
<name>A0AAP9WHB2_LEPIR</name>
<dbReference type="EMBL" id="CP043888">
    <property type="protein sequence ID" value="QOI45065.1"/>
    <property type="molecule type" value="Genomic_DNA"/>
</dbReference>
<reference evidence="1" key="1">
    <citation type="submission" date="2019-09" db="EMBL/GenBank/DDBJ databases">
        <title>Comparative Genomics of Leptospira interrogans Reveals Genome Plasticity - A Common Adaptive Strategy for Survival in Various Hosts.</title>
        <authorList>
            <person name="Ramli S.R."/>
            <person name="Bunk B."/>
            <person name="Goris M."/>
            <person name="Bhuju S."/>
            <person name="Jarek M."/>
            <person name="Sproer C."/>
            <person name="Mustakim S."/>
            <person name="Strommenger B."/>
            <person name="Pessler F."/>
        </authorList>
    </citation>
    <scope>NUCLEOTIDE SEQUENCE</scope>
    <source>
        <strain evidence="1">782</strain>
        <plasmid evidence="1">p4</plasmid>
    </source>
</reference>
<evidence type="ECO:0000313" key="1">
    <source>
        <dbReference type="EMBL" id="QOI45065.1"/>
    </source>
</evidence>
<gene>
    <name evidence="1" type="ORF">Lepto782_23060</name>
</gene>
<protein>
    <submittedName>
        <fullName evidence="1">Uncharacterized protein</fullName>
    </submittedName>
</protein>
<evidence type="ECO:0000313" key="2">
    <source>
        <dbReference type="Proteomes" id="UP000663124"/>
    </source>
</evidence>
<geneLocation type="plasmid" evidence="1 2">
    <name>p4</name>
</geneLocation>
<accession>A0AAP9WHB2</accession>
<keyword evidence="1" id="KW-0614">Plasmid</keyword>